<dbReference type="InterPro" id="IPR016187">
    <property type="entry name" value="CTDL_fold"/>
</dbReference>
<dbReference type="AlphaFoldDB" id="A0ABD2FG76"/>
<dbReference type="SUPFAM" id="SSF56436">
    <property type="entry name" value="C-type lectin-like"/>
    <property type="match status" value="1"/>
</dbReference>
<dbReference type="PANTHER" id="PTHR45784">
    <property type="entry name" value="C-TYPE LECTIN DOMAIN FAMILY 20 MEMBER A-RELATED"/>
    <property type="match status" value="1"/>
</dbReference>
<reference evidence="3 4" key="2">
    <citation type="journal article" date="2024" name="G3 (Bethesda)">
        <title>The genome of the cryopelagic Antarctic bald notothen, Trematomus borchgrevinki.</title>
        <authorList>
            <person name="Rayamajhi N."/>
            <person name="Rivera-Colon A.G."/>
            <person name="Minhas B.F."/>
            <person name="Cheng C.C."/>
            <person name="Catchen J.M."/>
        </authorList>
    </citation>
    <scope>NUCLEOTIDE SEQUENCE [LARGE SCALE GENOMIC DNA]</scope>
    <source>
        <strain evidence="3">AGRC-2024</strain>
    </source>
</reference>
<evidence type="ECO:0000256" key="1">
    <source>
        <dbReference type="SAM" id="SignalP"/>
    </source>
</evidence>
<feature type="domain" description="C-type lectin" evidence="2">
    <location>
        <begin position="34"/>
        <end position="90"/>
    </location>
</feature>
<sequence>MDVVLLLMMAAAGLCAVSSHAKSIRRYTFVYGRKNRTEAQKYCREKYTDLATVDSEKIVKILNNAADLTKMVYPGYYHRAWIGLYDDTGQLEVVNVKLKLLQ</sequence>
<dbReference type="InterPro" id="IPR001304">
    <property type="entry name" value="C-type_lectin-like"/>
</dbReference>
<dbReference type="Gene3D" id="3.10.100.10">
    <property type="entry name" value="Mannose-Binding Protein A, subunit A"/>
    <property type="match status" value="1"/>
</dbReference>
<feature type="chain" id="PRO_5044769464" description="C-type lectin domain-containing protein" evidence="1">
    <location>
        <begin position="22"/>
        <end position="102"/>
    </location>
</feature>
<dbReference type="Pfam" id="PF00059">
    <property type="entry name" value="Lectin_C"/>
    <property type="match status" value="1"/>
</dbReference>
<proteinExistence type="predicted"/>
<reference evidence="3 4" key="1">
    <citation type="journal article" date="2022" name="G3 (Bethesda)">
        <title>Evaluating Illumina-, Nanopore-, and PacBio-based genome assembly strategies with the bald notothen, Trematomus borchgrevinki.</title>
        <authorList>
            <person name="Rayamajhi N."/>
            <person name="Cheng C.C."/>
            <person name="Catchen J.M."/>
        </authorList>
    </citation>
    <scope>NUCLEOTIDE SEQUENCE [LARGE SCALE GENOMIC DNA]</scope>
    <source>
        <strain evidence="3">AGRC-2024</strain>
    </source>
</reference>
<organism evidence="3 4">
    <name type="scientific">Pagothenia borchgrevinki</name>
    <name type="common">Bald rockcod</name>
    <name type="synonym">Trematomus borchgrevinki</name>
    <dbReference type="NCBI Taxonomy" id="8213"/>
    <lineage>
        <taxon>Eukaryota</taxon>
        <taxon>Metazoa</taxon>
        <taxon>Chordata</taxon>
        <taxon>Craniata</taxon>
        <taxon>Vertebrata</taxon>
        <taxon>Euteleostomi</taxon>
        <taxon>Actinopterygii</taxon>
        <taxon>Neopterygii</taxon>
        <taxon>Teleostei</taxon>
        <taxon>Neoteleostei</taxon>
        <taxon>Acanthomorphata</taxon>
        <taxon>Eupercaria</taxon>
        <taxon>Perciformes</taxon>
        <taxon>Notothenioidei</taxon>
        <taxon>Nototheniidae</taxon>
        <taxon>Pagothenia</taxon>
    </lineage>
</organism>
<dbReference type="Proteomes" id="UP001619887">
    <property type="component" value="Unassembled WGS sequence"/>
</dbReference>
<dbReference type="EMBL" id="JBIYXZ010002090">
    <property type="protein sequence ID" value="KAL3040522.1"/>
    <property type="molecule type" value="Genomic_DNA"/>
</dbReference>
<evidence type="ECO:0000313" key="4">
    <source>
        <dbReference type="Proteomes" id="UP001619887"/>
    </source>
</evidence>
<protein>
    <recommendedName>
        <fullName evidence="2">C-type lectin domain-containing protein</fullName>
    </recommendedName>
</protein>
<name>A0ABD2FG76_PAGBO</name>
<comment type="caution">
    <text evidence="3">The sequence shown here is derived from an EMBL/GenBank/DDBJ whole genome shotgun (WGS) entry which is preliminary data.</text>
</comment>
<keyword evidence="1" id="KW-0732">Signal</keyword>
<evidence type="ECO:0000259" key="2">
    <source>
        <dbReference type="Pfam" id="PF00059"/>
    </source>
</evidence>
<keyword evidence="4" id="KW-1185">Reference proteome</keyword>
<evidence type="ECO:0000313" key="3">
    <source>
        <dbReference type="EMBL" id="KAL3040522.1"/>
    </source>
</evidence>
<gene>
    <name evidence="3" type="ORF">OYC64_011525</name>
</gene>
<dbReference type="InterPro" id="IPR016186">
    <property type="entry name" value="C-type_lectin-like/link_sf"/>
</dbReference>
<accession>A0ABD2FG76</accession>
<feature type="signal peptide" evidence="1">
    <location>
        <begin position="1"/>
        <end position="21"/>
    </location>
</feature>
<dbReference type="PANTHER" id="PTHR45784:SF3">
    <property type="entry name" value="C-TYPE LECTIN DOMAIN FAMILY 4 MEMBER K-LIKE-RELATED"/>
    <property type="match status" value="1"/>
</dbReference>